<accession>A0A0K8RBS1</accession>
<protein>
    <submittedName>
        <fullName evidence="2">Putative metalloprotease</fullName>
    </submittedName>
</protein>
<proteinExistence type="evidence at transcript level"/>
<feature type="chain" id="PRO_5005516730" evidence="1">
    <location>
        <begin position="20"/>
        <end position="152"/>
    </location>
</feature>
<keyword evidence="2" id="KW-0645">Protease</keyword>
<keyword evidence="2" id="KW-0378">Hydrolase</keyword>
<dbReference type="EMBL" id="GADI01005869">
    <property type="protein sequence ID" value="JAA67939.1"/>
    <property type="molecule type" value="mRNA"/>
</dbReference>
<keyword evidence="2" id="KW-0482">Metalloprotease</keyword>
<dbReference type="AlphaFoldDB" id="A0A0K8RBS1"/>
<name>A0A0K8RBS1_IXORI</name>
<sequence>MLRLRFVLISGMLLGVIDGRTIPDFEVAYPKLFESRGLRSYRVLHIKDGLTLQLEKTSVLSESFILTDRSSGYSVDTMMNGTELERNLYHDIKKMAAVQVTEKNRDCGSGYRKKLFFKPIKQQWRQSTVGHDGVIESEYSANADQAVVFDIS</sequence>
<reference evidence="2" key="1">
    <citation type="submission" date="2012-12" db="EMBL/GenBank/DDBJ databases">
        <title>Identification and characterization of a phenylalanine ammonia-lyase gene family in Isatis indigotica Fort.</title>
        <authorList>
            <person name="Liu Q."/>
            <person name="Chen J."/>
            <person name="Zhou X."/>
            <person name="Di P."/>
            <person name="Xiao Y."/>
            <person name="Xuan H."/>
            <person name="Zhang L."/>
            <person name="Chen W."/>
        </authorList>
    </citation>
    <scope>NUCLEOTIDE SEQUENCE</scope>
    <source>
        <tissue evidence="2">Salivary gland</tissue>
    </source>
</reference>
<evidence type="ECO:0000256" key="1">
    <source>
        <dbReference type="SAM" id="SignalP"/>
    </source>
</evidence>
<keyword evidence="1" id="KW-0732">Signal</keyword>
<dbReference type="GO" id="GO:0008237">
    <property type="term" value="F:metallopeptidase activity"/>
    <property type="evidence" value="ECO:0007669"/>
    <property type="project" value="UniProtKB-KW"/>
</dbReference>
<dbReference type="GO" id="GO:0006508">
    <property type="term" value="P:proteolysis"/>
    <property type="evidence" value="ECO:0007669"/>
    <property type="project" value="UniProtKB-KW"/>
</dbReference>
<evidence type="ECO:0000313" key="2">
    <source>
        <dbReference type="EMBL" id="JAA67939.1"/>
    </source>
</evidence>
<feature type="signal peptide" evidence="1">
    <location>
        <begin position="1"/>
        <end position="19"/>
    </location>
</feature>
<organism evidence="2">
    <name type="scientific">Ixodes ricinus</name>
    <name type="common">Common tick</name>
    <name type="synonym">Acarus ricinus</name>
    <dbReference type="NCBI Taxonomy" id="34613"/>
    <lineage>
        <taxon>Eukaryota</taxon>
        <taxon>Metazoa</taxon>
        <taxon>Ecdysozoa</taxon>
        <taxon>Arthropoda</taxon>
        <taxon>Chelicerata</taxon>
        <taxon>Arachnida</taxon>
        <taxon>Acari</taxon>
        <taxon>Parasitiformes</taxon>
        <taxon>Ixodida</taxon>
        <taxon>Ixodoidea</taxon>
        <taxon>Ixodidae</taxon>
        <taxon>Ixodinae</taxon>
        <taxon>Ixodes</taxon>
    </lineage>
</organism>